<proteinExistence type="predicted"/>
<reference evidence="4 5" key="1">
    <citation type="submission" date="2018-08" db="EMBL/GenBank/DDBJ databases">
        <title>Genomic investigation of the strawberry pathogen Phytophthora fragariae indicates pathogenicity is determined by transcriptional variation in three key races.</title>
        <authorList>
            <person name="Adams T.M."/>
            <person name="Armitage A.D."/>
            <person name="Sobczyk M.K."/>
            <person name="Bates H.J."/>
            <person name="Dunwell J.M."/>
            <person name="Nellist C.F."/>
            <person name="Harrison R.J."/>
        </authorList>
    </citation>
    <scope>NUCLEOTIDE SEQUENCE [LARGE SCALE GENOMIC DNA]</scope>
    <source>
        <strain evidence="3 5">BC-1</strain>
        <strain evidence="2 4">NOV-27</strain>
    </source>
</reference>
<protein>
    <submittedName>
        <fullName evidence="2">Uncharacterized protein</fullName>
    </submittedName>
</protein>
<dbReference type="EMBL" id="QXGD01006993">
    <property type="protein sequence ID" value="KAE9161792.1"/>
    <property type="molecule type" value="Genomic_DNA"/>
</dbReference>
<comment type="caution">
    <text evidence="2">The sequence shown here is derived from an EMBL/GenBank/DDBJ whole genome shotgun (WGS) entry which is preliminary data.</text>
</comment>
<evidence type="ECO:0000313" key="4">
    <source>
        <dbReference type="Proteomes" id="UP000433483"/>
    </source>
</evidence>
<evidence type="ECO:0000313" key="2">
    <source>
        <dbReference type="EMBL" id="KAE9158421.1"/>
    </source>
</evidence>
<sequence>MGALAAATQRRGLDDSADGLPVGNDPAMETAELPEDDQDAPTGVTPTRMTCEIEFKDESHSDGDAPEMDTLPEGNIVDPVAQLEQTFVSVLRVLNMEGNETSACANASSFEHRAHGIDLEDYAQELAFLPDPTEVSVTVLDYSAPNVLSKDLESLQQAGLIRVLKKHERIMISSGNALPPPAYGVTCDIDVKGHAPIKQRTRRVPLRYLRKLPVI</sequence>
<dbReference type="Proteomes" id="UP000440367">
    <property type="component" value="Unassembled WGS sequence"/>
</dbReference>
<evidence type="ECO:0000313" key="5">
    <source>
        <dbReference type="Proteomes" id="UP000440367"/>
    </source>
</evidence>
<dbReference type="Proteomes" id="UP000433483">
    <property type="component" value="Unassembled WGS sequence"/>
</dbReference>
<evidence type="ECO:0000313" key="3">
    <source>
        <dbReference type="EMBL" id="KAE9161792.1"/>
    </source>
</evidence>
<name>A0A6A3UZT8_9STRA</name>
<dbReference type="OrthoDB" id="128210at2759"/>
<dbReference type="AlphaFoldDB" id="A0A6A3UZT8"/>
<keyword evidence="4" id="KW-1185">Reference proteome</keyword>
<feature type="region of interest" description="Disordered" evidence="1">
    <location>
        <begin position="1"/>
        <end position="45"/>
    </location>
</feature>
<gene>
    <name evidence="3" type="ORF">PF002_g32281</name>
    <name evidence="2" type="ORF">PF005_g32462</name>
</gene>
<dbReference type="EMBL" id="QXGB01007986">
    <property type="protein sequence ID" value="KAE9158421.1"/>
    <property type="molecule type" value="Genomic_DNA"/>
</dbReference>
<evidence type="ECO:0000256" key="1">
    <source>
        <dbReference type="SAM" id="MobiDB-lite"/>
    </source>
</evidence>
<organism evidence="2 4">
    <name type="scientific">Phytophthora fragariae</name>
    <dbReference type="NCBI Taxonomy" id="53985"/>
    <lineage>
        <taxon>Eukaryota</taxon>
        <taxon>Sar</taxon>
        <taxon>Stramenopiles</taxon>
        <taxon>Oomycota</taxon>
        <taxon>Peronosporomycetes</taxon>
        <taxon>Peronosporales</taxon>
        <taxon>Peronosporaceae</taxon>
        <taxon>Phytophthora</taxon>
    </lineage>
</organism>
<accession>A0A6A3UZT8</accession>